<organism evidence="4 5">
    <name type="scientific">Castellaniella hirudinis</name>
    <dbReference type="NCBI Taxonomy" id="1144617"/>
    <lineage>
        <taxon>Bacteria</taxon>
        <taxon>Pseudomonadati</taxon>
        <taxon>Pseudomonadota</taxon>
        <taxon>Betaproteobacteria</taxon>
        <taxon>Burkholderiales</taxon>
        <taxon>Alcaligenaceae</taxon>
        <taxon>Castellaniella</taxon>
    </lineage>
</organism>
<dbReference type="InterPro" id="IPR036291">
    <property type="entry name" value="NAD(P)-bd_dom_sf"/>
</dbReference>
<accession>A0ABV8RZK5</accession>
<protein>
    <submittedName>
        <fullName evidence="4">NAD-dependent epimerase/dehydratase family protein</fullName>
    </submittedName>
</protein>
<dbReference type="InterPro" id="IPR001509">
    <property type="entry name" value="Epimerase_deHydtase"/>
</dbReference>
<evidence type="ECO:0000259" key="3">
    <source>
        <dbReference type="Pfam" id="PF01370"/>
    </source>
</evidence>
<dbReference type="PANTHER" id="PTHR43000">
    <property type="entry name" value="DTDP-D-GLUCOSE 4,6-DEHYDRATASE-RELATED"/>
    <property type="match status" value="1"/>
</dbReference>
<dbReference type="EMBL" id="JBHSDY010000007">
    <property type="protein sequence ID" value="MFC4298830.1"/>
    <property type="molecule type" value="Genomic_DNA"/>
</dbReference>
<sequence>MRVLLTGGCGFIGAWIAKRLAAKGVNVRIFDLRIQRKIIDLVCGAAVADRFEWVAADVADTEAVHAAARGCDVLIHLAGMLTPGCRADPVLGAKVNLIGLLNVFLAARAEGIERVLYMSSAGVFGPDGGQAPSPTTHYGAFKLAAERSAAAFWEDDQMLSVGFRPYVVYGLGREDGLSAGPSLACRAAARGQPYVIPFTGVFDIIHVDDVAAAFEAALEAPLTQAHHVDLLGQRVQAEEVIEALREAVPDAVVRAEGPPLPIRLPDGLQGAGALLPGWSARGLHEGIAGTIEDYRQAVSVTAGWGGAE</sequence>
<evidence type="ECO:0000313" key="5">
    <source>
        <dbReference type="Proteomes" id="UP001595756"/>
    </source>
</evidence>
<feature type="domain" description="NAD-dependent epimerase/dehydratase" evidence="3">
    <location>
        <begin position="3"/>
        <end position="223"/>
    </location>
</feature>
<dbReference type="SUPFAM" id="SSF51735">
    <property type="entry name" value="NAD(P)-binding Rossmann-fold domains"/>
    <property type="match status" value="1"/>
</dbReference>
<evidence type="ECO:0000256" key="1">
    <source>
        <dbReference type="ARBA" id="ARBA00005125"/>
    </source>
</evidence>
<dbReference type="Pfam" id="PF01370">
    <property type="entry name" value="Epimerase"/>
    <property type="match status" value="1"/>
</dbReference>
<gene>
    <name evidence="4" type="ORF">ACFO0J_12330</name>
</gene>
<name>A0ABV8RZK5_9BURK</name>
<comment type="pathway">
    <text evidence="1">Bacterial outer membrane biogenesis; LPS O-antigen biosynthesis.</text>
</comment>
<dbReference type="CDD" id="cd08946">
    <property type="entry name" value="SDR_e"/>
    <property type="match status" value="1"/>
</dbReference>
<proteinExistence type="inferred from homology"/>
<comment type="similarity">
    <text evidence="2">Belongs to the NAD(P)-dependent epimerase/dehydratase family.</text>
</comment>
<evidence type="ECO:0000313" key="4">
    <source>
        <dbReference type="EMBL" id="MFC4298830.1"/>
    </source>
</evidence>
<dbReference type="RefSeq" id="WP_376813385.1">
    <property type="nucleotide sequence ID" value="NZ_JBHSDY010000007.1"/>
</dbReference>
<keyword evidence="5" id="KW-1185">Reference proteome</keyword>
<evidence type="ECO:0000256" key="2">
    <source>
        <dbReference type="ARBA" id="ARBA00007637"/>
    </source>
</evidence>
<dbReference type="Gene3D" id="3.40.50.720">
    <property type="entry name" value="NAD(P)-binding Rossmann-like Domain"/>
    <property type="match status" value="1"/>
</dbReference>
<comment type="caution">
    <text evidence="4">The sequence shown here is derived from an EMBL/GenBank/DDBJ whole genome shotgun (WGS) entry which is preliminary data.</text>
</comment>
<reference evidence="5" key="1">
    <citation type="journal article" date="2019" name="Int. J. Syst. Evol. Microbiol.">
        <title>The Global Catalogue of Microorganisms (GCM) 10K type strain sequencing project: providing services to taxonomists for standard genome sequencing and annotation.</title>
        <authorList>
            <consortium name="The Broad Institute Genomics Platform"/>
            <consortium name="The Broad Institute Genome Sequencing Center for Infectious Disease"/>
            <person name="Wu L."/>
            <person name="Ma J."/>
        </authorList>
    </citation>
    <scope>NUCLEOTIDE SEQUENCE [LARGE SCALE GENOMIC DNA]</scope>
    <source>
        <strain evidence="5">CGMCC 1.19029</strain>
    </source>
</reference>
<dbReference type="Proteomes" id="UP001595756">
    <property type="component" value="Unassembled WGS sequence"/>
</dbReference>